<evidence type="ECO:0000313" key="2">
    <source>
        <dbReference type="Proteomes" id="UP000789901"/>
    </source>
</evidence>
<reference evidence="1 2" key="1">
    <citation type="submission" date="2021-06" db="EMBL/GenBank/DDBJ databases">
        <authorList>
            <person name="Kallberg Y."/>
            <person name="Tangrot J."/>
            <person name="Rosling A."/>
        </authorList>
    </citation>
    <scope>NUCLEOTIDE SEQUENCE [LARGE SCALE GENOMIC DNA]</scope>
    <source>
        <strain evidence="1 2">120-4 pot B 10/14</strain>
    </source>
</reference>
<dbReference type="EMBL" id="CAJVQB010053828">
    <property type="protein sequence ID" value="CAG8836544.1"/>
    <property type="molecule type" value="Genomic_DNA"/>
</dbReference>
<feature type="non-terminal residue" evidence="1">
    <location>
        <position position="127"/>
    </location>
</feature>
<comment type="caution">
    <text evidence="1">The sequence shown here is derived from an EMBL/GenBank/DDBJ whole genome shotgun (WGS) entry which is preliminary data.</text>
</comment>
<evidence type="ECO:0000313" key="1">
    <source>
        <dbReference type="EMBL" id="CAG8836544.1"/>
    </source>
</evidence>
<organism evidence="1 2">
    <name type="scientific">Gigaspora margarita</name>
    <dbReference type="NCBI Taxonomy" id="4874"/>
    <lineage>
        <taxon>Eukaryota</taxon>
        <taxon>Fungi</taxon>
        <taxon>Fungi incertae sedis</taxon>
        <taxon>Mucoromycota</taxon>
        <taxon>Glomeromycotina</taxon>
        <taxon>Glomeromycetes</taxon>
        <taxon>Diversisporales</taxon>
        <taxon>Gigasporaceae</taxon>
        <taxon>Gigaspora</taxon>
    </lineage>
</organism>
<sequence>ECSLSTKALTYPLGLENTNTDDNYTIEAQPYFNFENENVIDSYKESASIEQQFHHSILVYQLVENKLNQLAPQPLSFNNLENIRETVYVEHKQSPKQKYGLGIGYAKKALDYAIRADNVDEFINYLE</sequence>
<gene>
    <name evidence="1" type="ORF">GMARGA_LOCUS33084</name>
</gene>
<dbReference type="Proteomes" id="UP000789901">
    <property type="component" value="Unassembled WGS sequence"/>
</dbReference>
<proteinExistence type="predicted"/>
<name>A0ABN7WN75_GIGMA</name>
<feature type="non-terminal residue" evidence="1">
    <location>
        <position position="1"/>
    </location>
</feature>
<accession>A0ABN7WN75</accession>
<protein>
    <submittedName>
        <fullName evidence="1">8503_t:CDS:1</fullName>
    </submittedName>
</protein>
<keyword evidence="2" id="KW-1185">Reference proteome</keyword>